<dbReference type="Pfam" id="PF11860">
    <property type="entry name" value="Muramidase"/>
    <property type="match status" value="1"/>
</dbReference>
<dbReference type="InterPro" id="IPR036365">
    <property type="entry name" value="PGBD-like_sf"/>
</dbReference>
<keyword evidence="4" id="KW-1185">Reference proteome</keyword>
<sequence length="271" mass="29230">MNFVGTGRTLSGEDFARAATLIGCEEAAIRAVTVVEARGQGFDAKNRPVILPEPHVLYRNLKGEERARAVNAGLAWSSWQPGRYPATQDARYDQLGRMTAINLEAGLKAPSWGIGQVLGENAELCGFKSAQALVEKCMESEGGQLDVMVGFIVGKGLGSKLRRKDWAGFAHGYNGAAYAKNQYDLKLDRAYRRLAIGASAAYDPLADGLLSVGDKGDVVKVLQIAIGAHADGDFGPMTAQKVRDFQREHGLVVDGKVGKQTGRMLNLDYWS</sequence>
<proteinExistence type="predicted"/>
<feature type="domain" description="N-acetylmuramidase" evidence="2">
    <location>
        <begin position="26"/>
        <end position="194"/>
    </location>
</feature>
<evidence type="ECO:0000259" key="1">
    <source>
        <dbReference type="Pfam" id="PF01471"/>
    </source>
</evidence>
<reference evidence="3 4" key="1">
    <citation type="submission" date="2021-03" db="EMBL/GenBank/DDBJ databases">
        <title>Genomic Encyclopedia of Type Strains, Phase IV (KMG-IV): sequencing the most valuable type-strain genomes for metagenomic binning, comparative biology and taxonomic classification.</title>
        <authorList>
            <person name="Goeker M."/>
        </authorList>
    </citation>
    <scope>NUCLEOTIDE SEQUENCE [LARGE SCALE GENOMIC DNA]</scope>
    <source>
        <strain evidence="3 4">DSM 21600</strain>
    </source>
</reference>
<evidence type="ECO:0000313" key="4">
    <source>
        <dbReference type="Proteomes" id="UP000759443"/>
    </source>
</evidence>
<dbReference type="InterPro" id="IPR036366">
    <property type="entry name" value="PGBDSf"/>
</dbReference>
<dbReference type="Pfam" id="PF01471">
    <property type="entry name" value="PG_binding_1"/>
    <property type="match status" value="1"/>
</dbReference>
<protein>
    <recommendedName>
        <fullName evidence="5">DUF3380 domain-containing protein</fullName>
    </recommendedName>
</protein>
<gene>
    <name evidence="3" type="ORF">J2Z17_003558</name>
</gene>
<comment type="caution">
    <text evidence="3">The sequence shown here is derived from an EMBL/GenBank/DDBJ whole genome shotgun (WGS) entry which is preliminary data.</text>
</comment>
<feature type="domain" description="Peptidoglycan binding-like" evidence="1">
    <location>
        <begin position="229"/>
        <end position="264"/>
    </location>
</feature>
<dbReference type="Proteomes" id="UP000759443">
    <property type="component" value="Unassembled WGS sequence"/>
</dbReference>
<evidence type="ECO:0000313" key="3">
    <source>
        <dbReference type="EMBL" id="MBP1852103.1"/>
    </source>
</evidence>
<accession>A0ABS4E2F6</accession>
<dbReference type="InterPro" id="IPR024408">
    <property type="entry name" value="Muramidase"/>
</dbReference>
<evidence type="ECO:0008006" key="5">
    <source>
        <dbReference type="Google" id="ProtNLM"/>
    </source>
</evidence>
<dbReference type="Gene3D" id="1.10.101.10">
    <property type="entry name" value="PGBD-like superfamily/PGBD"/>
    <property type="match status" value="1"/>
</dbReference>
<dbReference type="SUPFAM" id="SSF47090">
    <property type="entry name" value="PGBD-like"/>
    <property type="match status" value="1"/>
</dbReference>
<evidence type="ECO:0000259" key="2">
    <source>
        <dbReference type="Pfam" id="PF11860"/>
    </source>
</evidence>
<dbReference type="EMBL" id="JAGGJU010000010">
    <property type="protein sequence ID" value="MBP1852103.1"/>
    <property type="molecule type" value="Genomic_DNA"/>
</dbReference>
<name>A0ABS4E2F6_9HYPH</name>
<dbReference type="InterPro" id="IPR002477">
    <property type="entry name" value="Peptidoglycan-bd-like"/>
</dbReference>
<organism evidence="3 4">
    <name type="scientific">Rhizobium halophytocola</name>
    <dbReference type="NCBI Taxonomy" id="735519"/>
    <lineage>
        <taxon>Bacteria</taxon>
        <taxon>Pseudomonadati</taxon>
        <taxon>Pseudomonadota</taxon>
        <taxon>Alphaproteobacteria</taxon>
        <taxon>Hyphomicrobiales</taxon>
        <taxon>Rhizobiaceae</taxon>
        <taxon>Rhizobium/Agrobacterium group</taxon>
        <taxon>Rhizobium</taxon>
    </lineage>
</organism>
<dbReference type="RefSeq" id="WP_209946951.1">
    <property type="nucleotide sequence ID" value="NZ_JAGGJU010000010.1"/>
</dbReference>